<protein>
    <submittedName>
        <fullName evidence="1">(northern house mosquito) hypothetical protein</fullName>
    </submittedName>
</protein>
<name>A0A8D8FYK7_CULPI</name>
<proteinExistence type="predicted"/>
<organism evidence="1">
    <name type="scientific">Culex pipiens</name>
    <name type="common">House mosquito</name>
    <dbReference type="NCBI Taxonomy" id="7175"/>
    <lineage>
        <taxon>Eukaryota</taxon>
        <taxon>Metazoa</taxon>
        <taxon>Ecdysozoa</taxon>
        <taxon>Arthropoda</taxon>
        <taxon>Hexapoda</taxon>
        <taxon>Insecta</taxon>
        <taxon>Pterygota</taxon>
        <taxon>Neoptera</taxon>
        <taxon>Endopterygota</taxon>
        <taxon>Diptera</taxon>
        <taxon>Nematocera</taxon>
        <taxon>Culicoidea</taxon>
        <taxon>Culicidae</taxon>
        <taxon>Culicinae</taxon>
        <taxon>Culicini</taxon>
        <taxon>Culex</taxon>
        <taxon>Culex</taxon>
    </lineage>
</organism>
<accession>A0A8D8FYK7</accession>
<sequence>MKDLILLTKVLVQGRCRDRRPPRCSCGTVRRPVGSGPETRVRICGPGSSTLPGGIARSPIAGHSLHGHEATKHVVPTAASPIAPLIITTCTRAPRAREHKTDQPLTTNEAETRTAAAALPPPKLLYQVRSTHFYS</sequence>
<dbReference type="EMBL" id="HBUE01108463">
    <property type="protein sequence ID" value="CAG6487860.1"/>
    <property type="molecule type" value="Transcribed_RNA"/>
</dbReference>
<evidence type="ECO:0000313" key="1">
    <source>
        <dbReference type="EMBL" id="CAG6487860.1"/>
    </source>
</evidence>
<reference evidence="1" key="1">
    <citation type="submission" date="2021-05" db="EMBL/GenBank/DDBJ databases">
        <authorList>
            <person name="Alioto T."/>
            <person name="Alioto T."/>
            <person name="Gomez Garrido J."/>
        </authorList>
    </citation>
    <scope>NUCLEOTIDE SEQUENCE</scope>
</reference>
<dbReference type="AlphaFoldDB" id="A0A8D8FYK7"/>